<dbReference type="Gene3D" id="1.10.357.10">
    <property type="entry name" value="Tetracycline Repressor, domain 2"/>
    <property type="match status" value="1"/>
</dbReference>
<feature type="DNA-binding region" description="H-T-H motif" evidence="4">
    <location>
        <begin position="35"/>
        <end position="54"/>
    </location>
</feature>
<dbReference type="Pfam" id="PF00440">
    <property type="entry name" value="TetR_N"/>
    <property type="match status" value="1"/>
</dbReference>
<reference evidence="6 7" key="1">
    <citation type="submission" date="2019-09" db="EMBL/GenBank/DDBJ databases">
        <title>Pimelobacter sp. isolated from Paulinella.</title>
        <authorList>
            <person name="Jeong S.E."/>
        </authorList>
    </citation>
    <scope>NUCLEOTIDE SEQUENCE [LARGE SCALE GENOMIC DNA]</scope>
    <source>
        <strain evidence="6 7">Pch-N</strain>
    </source>
</reference>
<dbReference type="AlphaFoldDB" id="A0A7J5DUM2"/>
<evidence type="ECO:0000313" key="6">
    <source>
        <dbReference type="EMBL" id="KAB2809022.1"/>
    </source>
</evidence>
<dbReference type="InterPro" id="IPR001647">
    <property type="entry name" value="HTH_TetR"/>
</dbReference>
<sequence length="211" mass="22608">MTELGLRERKKQETRRRITDAAIELFAERGFEQVPVADIAAAADVSTATVFNYFPAKEDLIYDGMASFNESLLAAVRDRAEGVGVVAAFRAHVVQPRGVLADPASPVLPGLARIARIVRDSPSLQARERLEADRAVTALHALLADEIDDDLRCWTVASALVGTTRGMTRQVQEAAAAGTVDARMARRLLASAAAALDVVETGLAGTTKRRA</sequence>
<evidence type="ECO:0000256" key="4">
    <source>
        <dbReference type="PROSITE-ProRule" id="PRU00335"/>
    </source>
</evidence>
<evidence type="ECO:0000256" key="1">
    <source>
        <dbReference type="ARBA" id="ARBA00023015"/>
    </source>
</evidence>
<evidence type="ECO:0000256" key="2">
    <source>
        <dbReference type="ARBA" id="ARBA00023125"/>
    </source>
</evidence>
<keyword evidence="3" id="KW-0804">Transcription</keyword>
<organism evidence="6 7">
    <name type="scientific">Nocardioides simplex</name>
    <name type="common">Arthrobacter simplex</name>
    <dbReference type="NCBI Taxonomy" id="2045"/>
    <lineage>
        <taxon>Bacteria</taxon>
        <taxon>Bacillati</taxon>
        <taxon>Actinomycetota</taxon>
        <taxon>Actinomycetes</taxon>
        <taxon>Propionibacteriales</taxon>
        <taxon>Nocardioidaceae</taxon>
        <taxon>Pimelobacter</taxon>
    </lineage>
</organism>
<proteinExistence type="predicted"/>
<dbReference type="SUPFAM" id="SSF46689">
    <property type="entry name" value="Homeodomain-like"/>
    <property type="match status" value="1"/>
</dbReference>
<dbReference type="RefSeq" id="WP_151581264.1">
    <property type="nucleotide sequence ID" value="NZ_WBVM01000002.1"/>
</dbReference>
<evidence type="ECO:0000313" key="7">
    <source>
        <dbReference type="Proteomes" id="UP000449906"/>
    </source>
</evidence>
<dbReference type="PROSITE" id="PS50977">
    <property type="entry name" value="HTH_TETR_2"/>
    <property type="match status" value="1"/>
</dbReference>
<dbReference type="InterPro" id="IPR009057">
    <property type="entry name" value="Homeodomain-like_sf"/>
</dbReference>
<gene>
    <name evidence="6" type="ORF">F9L07_18330</name>
</gene>
<keyword evidence="2 4" id="KW-0238">DNA-binding</keyword>
<evidence type="ECO:0000256" key="3">
    <source>
        <dbReference type="ARBA" id="ARBA00023163"/>
    </source>
</evidence>
<evidence type="ECO:0000259" key="5">
    <source>
        <dbReference type="PROSITE" id="PS50977"/>
    </source>
</evidence>
<keyword evidence="1" id="KW-0805">Transcription regulation</keyword>
<feature type="domain" description="HTH tetR-type" evidence="5">
    <location>
        <begin position="12"/>
        <end position="72"/>
    </location>
</feature>
<dbReference type="Gene3D" id="1.10.10.60">
    <property type="entry name" value="Homeodomain-like"/>
    <property type="match status" value="1"/>
</dbReference>
<dbReference type="InterPro" id="IPR050109">
    <property type="entry name" value="HTH-type_TetR-like_transc_reg"/>
</dbReference>
<dbReference type="GO" id="GO:0000976">
    <property type="term" value="F:transcription cis-regulatory region binding"/>
    <property type="evidence" value="ECO:0007669"/>
    <property type="project" value="TreeGrafter"/>
</dbReference>
<comment type="caution">
    <text evidence="6">The sequence shown here is derived from an EMBL/GenBank/DDBJ whole genome shotgun (WGS) entry which is preliminary data.</text>
</comment>
<dbReference type="GO" id="GO:0003700">
    <property type="term" value="F:DNA-binding transcription factor activity"/>
    <property type="evidence" value="ECO:0007669"/>
    <property type="project" value="TreeGrafter"/>
</dbReference>
<protein>
    <submittedName>
        <fullName evidence="6">TetR family transcriptional regulator</fullName>
    </submittedName>
</protein>
<dbReference type="EMBL" id="WBVM01000002">
    <property type="protein sequence ID" value="KAB2809022.1"/>
    <property type="molecule type" value="Genomic_DNA"/>
</dbReference>
<dbReference type="PANTHER" id="PTHR30055">
    <property type="entry name" value="HTH-TYPE TRANSCRIPTIONAL REGULATOR RUTR"/>
    <property type="match status" value="1"/>
</dbReference>
<accession>A0A7J5DUM2</accession>
<dbReference type="Proteomes" id="UP000449906">
    <property type="component" value="Unassembled WGS sequence"/>
</dbReference>
<dbReference type="PRINTS" id="PR00455">
    <property type="entry name" value="HTHTETR"/>
</dbReference>
<dbReference type="PANTHER" id="PTHR30055:SF234">
    <property type="entry name" value="HTH-TYPE TRANSCRIPTIONAL REGULATOR BETI"/>
    <property type="match status" value="1"/>
</dbReference>
<name>A0A7J5DUM2_NOCSI</name>